<feature type="transmembrane region" description="Helical" evidence="1">
    <location>
        <begin position="20"/>
        <end position="39"/>
    </location>
</feature>
<dbReference type="SUPFAM" id="SSF54403">
    <property type="entry name" value="Cystatin/monellin"/>
    <property type="match status" value="2"/>
</dbReference>
<dbReference type="Pfam" id="PF17881">
    <property type="entry name" value="TseB"/>
    <property type="match status" value="1"/>
</dbReference>
<keyword evidence="1" id="KW-1133">Transmembrane helix</keyword>
<reference evidence="3" key="1">
    <citation type="submission" date="2021-04" db="EMBL/GenBank/DDBJ databases">
        <title>Taxonomic assessment of Weissella genus.</title>
        <authorList>
            <person name="Fanelli F."/>
            <person name="Chieffi D."/>
            <person name="Dell'Aquila A."/>
            <person name="Gyu-Sung C."/>
            <person name="Franz C.M.A.P."/>
            <person name="Fusco V."/>
        </authorList>
    </citation>
    <scope>NUCLEOTIDE SEQUENCE</scope>
    <source>
        <strain evidence="3">LMG 25373</strain>
    </source>
</reference>
<dbReference type="InterPro" id="IPR046350">
    <property type="entry name" value="Cystatin_sf"/>
</dbReference>
<evidence type="ECO:0000259" key="2">
    <source>
        <dbReference type="Pfam" id="PF17881"/>
    </source>
</evidence>
<dbReference type="Proteomes" id="UP001057481">
    <property type="component" value="Unassembled WGS sequence"/>
</dbReference>
<sequence length="172" mass="19795">MELRQNIYHHRRKIRPITWLIIGIILFIGFGITFVNTALTSAKDAEVKYATIAKNKGLKKQTDFLVSKRAHTYYSVFGKDKNNVKIAFIMKASKNAKNIKPIKIYLKKGLSYQQTVNLVWAKYNPKKVYSLGLTMYKGVPAWDISFKTKKNSLSFVTIQFSNGKELKLIKNL</sequence>
<evidence type="ECO:0000313" key="4">
    <source>
        <dbReference type="Proteomes" id="UP001057481"/>
    </source>
</evidence>
<dbReference type="EMBL" id="JAGMVS010000065">
    <property type="protein sequence ID" value="MCM2437616.1"/>
    <property type="molecule type" value="Genomic_DNA"/>
</dbReference>
<accession>A0ABT0VIF6</accession>
<organism evidence="3 4">
    <name type="scientific">Periweissella beninensis</name>
    <dbReference type="NCBI Taxonomy" id="504936"/>
    <lineage>
        <taxon>Bacteria</taxon>
        <taxon>Bacillati</taxon>
        <taxon>Bacillota</taxon>
        <taxon>Bacilli</taxon>
        <taxon>Lactobacillales</taxon>
        <taxon>Lactobacillaceae</taxon>
        <taxon>Periweissella</taxon>
    </lineage>
</organism>
<name>A0ABT0VIF6_9LACO</name>
<proteinExistence type="predicted"/>
<keyword evidence="1" id="KW-0812">Transmembrane</keyword>
<keyword evidence="1" id="KW-0472">Membrane</keyword>
<evidence type="ECO:0000313" key="3">
    <source>
        <dbReference type="EMBL" id="MCM2437616.1"/>
    </source>
</evidence>
<dbReference type="Gene3D" id="3.10.450.40">
    <property type="match status" value="2"/>
</dbReference>
<evidence type="ECO:0000256" key="1">
    <source>
        <dbReference type="SAM" id="Phobius"/>
    </source>
</evidence>
<keyword evidence="4" id="KW-1185">Reference proteome</keyword>
<gene>
    <name evidence="3" type="ORF">KAK10_06810</name>
</gene>
<comment type="caution">
    <text evidence="3">The sequence shown here is derived from an EMBL/GenBank/DDBJ whole genome shotgun (WGS) entry which is preliminary data.</text>
</comment>
<protein>
    <submittedName>
        <fullName evidence="3">DUF5590 domain-containing protein</fullName>
    </submittedName>
</protein>
<dbReference type="InterPro" id="IPR041401">
    <property type="entry name" value="TseB-like_dom"/>
</dbReference>
<dbReference type="RefSeq" id="WP_205143593.1">
    <property type="nucleotide sequence ID" value="NZ_JAFBDN010000008.1"/>
</dbReference>
<feature type="domain" description="Cell wall elongation regulator TseB-like" evidence="2">
    <location>
        <begin position="52"/>
        <end position="90"/>
    </location>
</feature>